<comment type="caution">
    <text evidence="2">The sequence shown here is derived from an EMBL/GenBank/DDBJ whole genome shotgun (WGS) entry which is preliminary data.</text>
</comment>
<dbReference type="AlphaFoldDB" id="A0A4Z2EJ32"/>
<evidence type="ECO:0000313" key="3">
    <source>
        <dbReference type="Proteomes" id="UP000314294"/>
    </source>
</evidence>
<evidence type="ECO:0000256" key="1">
    <source>
        <dbReference type="SAM" id="MobiDB-lite"/>
    </source>
</evidence>
<dbReference type="Proteomes" id="UP000314294">
    <property type="component" value="Unassembled WGS sequence"/>
</dbReference>
<feature type="compositionally biased region" description="Basic and acidic residues" evidence="1">
    <location>
        <begin position="110"/>
        <end position="121"/>
    </location>
</feature>
<dbReference type="EMBL" id="SRLO01006381">
    <property type="protein sequence ID" value="TNN28833.1"/>
    <property type="molecule type" value="Genomic_DNA"/>
</dbReference>
<reference evidence="2 3" key="1">
    <citation type="submission" date="2019-03" db="EMBL/GenBank/DDBJ databases">
        <title>First draft genome of Liparis tanakae, snailfish: a comprehensive survey of snailfish specific genes.</title>
        <authorList>
            <person name="Kim W."/>
            <person name="Song I."/>
            <person name="Jeong J.-H."/>
            <person name="Kim D."/>
            <person name="Kim S."/>
            <person name="Ryu S."/>
            <person name="Song J.Y."/>
            <person name="Lee S.K."/>
        </authorList>
    </citation>
    <scope>NUCLEOTIDE SEQUENCE [LARGE SCALE GENOMIC DNA]</scope>
    <source>
        <tissue evidence="2">Muscle</tissue>
    </source>
</reference>
<name>A0A4Z2EJ32_9TELE</name>
<sequence length="156" mass="17511">MGRPSRRPRYYLLQPADRRGSDGPAPGAALHRGAGRPTLRSAEPGRQDKKRKGQKNRTLFTPPSSGYAHAAVRQRSEWEGLPGPQRARCQERDSLNRAWDEQELLRYLREPGTAEHSETERSWNQAQVSGAGWTSRTNRQTTGAQHRALGDLRSSS</sequence>
<accession>A0A4Z2EJ32</accession>
<feature type="compositionally biased region" description="Polar residues" evidence="1">
    <location>
        <begin position="122"/>
        <end position="144"/>
    </location>
</feature>
<feature type="region of interest" description="Disordered" evidence="1">
    <location>
        <begin position="110"/>
        <end position="156"/>
    </location>
</feature>
<feature type="region of interest" description="Disordered" evidence="1">
    <location>
        <begin position="1"/>
        <end position="94"/>
    </location>
</feature>
<proteinExistence type="predicted"/>
<keyword evidence="3" id="KW-1185">Reference proteome</keyword>
<gene>
    <name evidence="2" type="ORF">EYF80_061019</name>
</gene>
<evidence type="ECO:0000313" key="2">
    <source>
        <dbReference type="EMBL" id="TNN28833.1"/>
    </source>
</evidence>
<protein>
    <submittedName>
        <fullName evidence="2">Uncharacterized protein</fullName>
    </submittedName>
</protein>
<organism evidence="2 3">
    <name type="scientific">Liparis tanakae</name>
    <name type="common">Tanaka's snailfish</name>
    <dbReference type="NCBI Taxonomy" id="230148"/>
    <lineage>
        <taxon>Eukaryota</taxon>
        <taxon>Metazoa</taxon>
        <taxon>Chordata</taxon>
        <taxon>Craniata</taxon>
        <taxon>Vertebrata</taxon>
        <taxon>Euteleostomi</taxon>
        <taxon>Actinopterygii</taxon>
        <taxon>Neopterygii</taxon>
        <taxon>Teleostei</taxon>
        <taxon>Neoteleostei</taxon>
        <taxon>Acanthomorphata</taxon>
        <taxon>Eupercaria</taxon>
        <taxon>Perciformes</taxon>
        <taxon>Cottioidei</taxon>
        <taxon>Cottales</taxon>
        <taxon>Liparidae</taxon>
        <taxon>Liparis</taxon>
    </lineage>
</organism>